<evidence type="ECO:0000313" key="1">
    <source>
        <dbReference type="EMBL" id="MDG0791968.1"/>
    </source>
</evidence>
<proteinExistence type="predicted"/>
<dbReference type="EMBL" id="JAPDHZ010000003">
    <property type="protein sequence ID" value="MDG0791968.1"/>
    <property type="molecule type" value="Genomic_DNA"/>
</dbReference>
<gene>
    <name evidence="1" type="ORF">OMP38_14710</name>
</gene>
<dbReference type="RefSeq" id="WP_277565806.1">
    <property type="nucleotide sequence ID" value="NZ_JAPDHZ010000003.1"/>
</dbReference>
<evidence type="ECO:0000313" key="2">
    <source>
        <dbReference type="Proteomes" id="UP001153387"/>
    </source>
</evidence>
<dbReference type="AlphaFoldDB" id="A0A9X4KHA6"/>
<organism evidence="1 2">
    <name type="scientific">Cohnella ginsengisoli</name>
    <dbReference type="NCBI Taxonomy" id="425004"/>
    <lineage>
        <taxon>Bacteria</taxon>
        <taxon>Bacillati</taxon>
        <taxon>Bacillota</taxon>
        <taxon>Bacilli</taxon>
        <taxon>Bacillales</taxon>
        <taxon>Paenibacillaceae</taxon>
        <taxon>Cohnella</taxon>
    </lineage>
</organism>
<sequence>MEPADADMLLKKVNQVVAESKSLNDIWSSDKDTMDSADNLYQAAKSLFEVVALLKDNIHEEAKPANNGSSLQSKYDQVRASLLSNDSVVRAKREYETYLLITNEFEQSHSKLANIIENK</sequence>
<comment type="caution">
    <text evidence="1">The sequence shown here is derived from an EMBL/GenBank/DDBJ whole genome shotgun (WGS) entry which is preliminary data.</text>
</comment>
<reference evidence="1 2" key="1">
    <citation type="submission" date="2022-10" db="EMBL/GenBank/DDBJ databases">
        <title>Comparative genomic analysis of Cohnella hashimotonis sp. nov., isolated from the International Space Station.</title>
        <authorList>
            <person name="Simpson A."/>
            <person name="Venkateswaran K."/>
        </authorList>
    </citation>
    <scope>NUCLEOTIDE SEQUENCE [LARGE SCALE GENOMIC DNA]</scope>
    <source>
        <strain evidence="1 2">DSM 18997</strain>
    </source>
</reference>
<accession>A0A9X4KHA6</accession>
<keyword evidence="2" id="KW-1185">Reference proteome</keyword>
<protein>
    <submittedName>
        <fullName evidence="1">Uncharacterized protein</fullName>
    </submittedName>
</protein>
<name>A0A9X4KHA6_9BACL</name>
<dbReference type="Proteomes" id="UP001153387">
    <property type="component" value="Unassembled WGS sequence"/>
</dbReference>